<dbReference type="EMBL" id="UYRV01123372">
    <property type="protein sequence ID" value="VDN33768.1"/>
    <property type="molecule type" value="Genomic_DNA"/>
</dbReference>
<gene>
    <name evidence="1" type="ORF">CGOC_LOCUS12469</name>
</gene>
<dbReference type="AlphaFoldDB" id="A0A3P7NDT2"/>
<protein>
    <submittedName>
        <fullName evidence="1">Uncharacterized protein</fullName>
    </submittedName>
</protein>
<evidence type="ECO:0000313" key="2">
    <source>
        <dbReference type="Proteomes" id="UP000271889"/>
    </source>
</evidence>
<proteinExistence type="predicted"/>
<keyword evidence="2" id="KW-1185">Reference proteome</keyword>
<feature type="non-terminal residue" evidence="1">
    <location>
        <position position="52"/>
    </location>
</feature>
<evidence type="ECO:0000313" key="1">
    <source>
        <dbReference type="EMBL" id="VDN33768.1"/>
    </source>
</evidence>
<sequence>MEKLAHKVHPEWLDHLGSQDRMDNLDHLDLMERMEHPDHASIVLQQDLPLVI</sequence>
<accession>A0A3P7NDT2</accession>
<reference evidence="1 2" key="1">
    <citation type="submission" date="2018-11" db="EMBL/GenBank/DDBJ databases">
        <authorList>
            <consortium name="Pathogen Informatics"/>
        </authorList>
    </citation>
    <scope>NUCLEOTIDE SEQUENCE [LARGE SCALE GENOMIC DNA]</scope>
</reference>
<name>A0A3P7NDT2_CYLGO</name>
<organism evidence="1 2">
    <name type="scientific">Cylicostephanus goldi</name>
    <name type="common">Nematode worm</name>
    <dbReference type="NCBI Taxonomy" id="71465"/>
    <lineage>
        <taxon>Eukaryota</taxon>
        <taxon>Metazoa</taxon>
        <taxon>Ecdysozoa</taxon>
        <taxon>Nematoda</taxon>
        <taxon>Chromadorea</taxon>
        <taxon>Rhabditida</taxon>
        <taxon>Rhabditina</taxon>
        <taxon>Rhabditomorpha</taxon>
        <taxon>Strongyloidea</taxon>
        <taxon>Strongylidae</taxon>
        <taxon>Cylicostephanus</taxon>
    </lineage>
</organism>
<dbReference type="Proteomes" id="UP000271889">
    <property type="component" value="Unassembled WGS sequence"/>
</dbReference>